<dbReference type="PANTHER" id="PTHR43610">
    <property type="entry name" value="BLL6696 PROTEIN"/>
    <property type="match status" value="1"/>
</dbReference>
<feature type="domain" description="N-acetyltransferase" evidence="1">
    <location>
        <begin position="18"/>
        <end position="183"/>
    </location>
</feature>
<accession>A0ABR8SJE2</accession>
<dbReference type="RefSeq" id="WP_191752984.1">
    <property type="nucleotide sequence ID" value="NZ_JACSQM010000002.1"/>
</dbReference>
<evidence type="ECO:0000313" key="2">
    <source>
        <dbReference type="EMBL" id="MBD7963607.1"/>
    </source>
</evidence>
<protein>
    <submittedName>
        <fullName evidence="2">GNAT family N-acetyltransferase</fullName>
    </submittedName>
</protein>
<gene>
    <name evidence="2" type="ORF">H9648_06015</name>
</gene>
<proteinExistence type="predicted"/>
<dbReference type="EMBL" id="JACSQM010000002">
    <property type="protein sequence ID" value="MBD7963607.1"/>
    <property type="molecule type" value="Genomic_DNA"/>
</dbReference>
<evidence type="ECO:0000313" key="3">
    <source>
        <dbReference type="Proteomes" id="UP000603641"/>
    </source>
</evidence>
<name>A0ABR8SJE2_9BACL</name>
<evidence type="ECO:0000259" key="1">
    <source>
        <dbReference type="PROSITE" id="PS51186"/>
    </source>
</evidence>
<comment type="caution">
    <text evidence="2">The sequence shown here is derived from an EMBL/GenBank/DDBJ whole genome shotgun (WGS) entry which is preliminary data.</text>
</comment>
<sequence>MKNQHLFTKPPTLESNDIKLIPLEFEHSMSLFQINHSDHWAYMLTSINTQQEMDDWVSNAIQLREEGFALPFAIVNKRNEKIVGTTRLYEINPTQRSCELGSTWYGKDYQRTFVNAACKQLLLTFCFETLDFIRVQFKTDERNERSQKAIERLGAVKEGLIRNERILSNGYIRNAVLYSITKEDWKTVKQGFIERENRYRST</sequence>
<dbReference type="InterPro" id="IPR016181">
    <property type="entry name" value="Acyl_CoA_acyltransferase"/>
</dbReference>
<dbReference type="SUPFAM" id="SSF55729">
    <property type="entry name" value="Acyl-CoA N-acyltransferases (Nat)"/>
    <property type="match status" value="1"/>
</dbReference>
<keyword evidence="3" id="KW-1185">Reference proteome</keyword>
<dbReference type="Pfam" id="PF13302">
    <property type="entry name" value="Acetyltransf_3"/>
    <property type="match status" value="1"/>
</dbReference>
<reference evidence="2 3" key="1">
    <citation type="submission" date="2020-08" db="EMBL/GenBank/DDBJ databases">
        <title>A Genomic Blueprint of the Chicken Gut Microbiome.</title>
        <authorList>
            <person name="Gilroy R."/>
            <person name="Ravi A."/>
            <person name="Getino M."/>
            <person name="Pursley I."/>
            <person name="Horton D.L."/>
            <person name="Alikhan N.-F."/>
            <person name="Baker D."/>
            <person name="Gharbi K."/>
            <person name="Hall N."/>
            <person name="Watson M."/>
            <person name="Adriaenssens E.M."/>
            <person name="Foster-Nyarko E."/>
            <person name="Jarju S."/>
            <person name="Secka A."/>
            <person name="Antonio M."/>
            <person name="Oren A."/>
            <person name="Chaudhuri R."/>
            <person name="La Ragione R.M."/>
            <person name="Hildebrand F."/>
            <person name="Pallen M.J."/>
        </authorList>
    </citation>
    <scope>NUCLEOTIDE SEQUENCE [LARGE SCALE GENOMIC DNA]</scope>
    <source>
        <strain evidence="2 3">Sa2CUA10</strain>
    </source>
</reference>
<dbReference type="Gene3D" id="3.40.630.30">
    <property type="match status" value="1"/>
</dbReference>
<dbReference type="PANTHER" id="PTHR43610:SF1">
    <property type="entry name" value="N-ACETYLTRANSFERASE DOMAIN-CONTAINING PROTEIN"/>
    <property type="match status" value="1"/>
</dbReference>
<dbReference type="PROSITE" id="PS51186">
    <property type="entry name" value="GNAT"/>
    <property type="match status" value="1"/>
</dbReference>
<organism evidence="2 3">
    <name type="scientific">Fictibacillus norfolkensis</name>
    <dbReference type="NCBI Taxonomy" id="2762233"/>
    <lineage>
        <taxon>Bacteria</taxon>
        <taxon>Bacillati</taxon>
        <taxon>Bacillota</taxon>
        <taxon>Bacilli</taxon>
        <taxon>Bacillales</taxon>
        <taxon>Fictibacillaceae</taxon>
        <taxon>Fictibacillus</taxon>
    </lineage>
</organism>
<dbReference type="Proteomes" id="UP000603641">
    <property type="component" value="Unassembled WGS sequence"/>
</dbReference>
<dbReference type="InterPro" id="IPR000182">
    <property type="entry name" value="GNAT_dom"/>
</dbReference>